<dbReference type="InterPro" id="IPR036390">
    <property type="entry name" value="WH_DNA-bd_sf"/>
</dbReference>
<keyword evidence="3" id="KW-0804">Transcription</keyword>
<evidence type="ECO:0000259" key="4">
    <source>
        <dbReference type="PROSITE" id="PS50949"/>
    </source>
</evidence>
<dbReference type="CDD" id="cd07377">
    <property type="entry name" value="WHTH_GntR"/>
    <property type="match status" value="1"/>
</dbReference>
<dbReference type="Gene3D" id="1.10.10.10">
    <property type="entry name" value="Winged helix-like DNA-binding domain superfamily/Winged helix DNA-binding domain"/>
    <property type="match status" value="1"/>
</dbReference>
<dbReference type="InterPro" id="IPR011711">
    <property type="entry name" value="GntR_C"/>
</dbReference>
<sequence length="225" mass="25353">MNSDARGQQMPARIAAELRTLIHTGTVPPGGRFQGERELAQEFSVSRATLRQALKVLQEEGYIEVRRGPYGGAFVTSLGAPLTAWKEQMASDFAPMDDLFDFRVGVEMAAARFAAERRTDEDIVRMRESTERLATAVGREQLRLHDARFHECVAEASGSSRLLNMVREVRGELFLPVDFLRDDDTQDHSDILGAIIDSNPDLASQRMMEHIEHTREQLRKLVRTA</sequence>
<dbReference type="SUPFAM" id="SSF48008">
    <property type="entry name" value="GntR ligand-binding domain-like"/>
    <property type="match status" value="1"/>
</dbReference>
<dbReference type="OrthoDB" id="9784718at2"/>
<reference evidence="5 6" key="1">
    <citation type="submission" date="2019-05" db="EMBL/GenBank/DDBJ databases">
        <title>Nesterenkonia sp. GY074 isolated from the Southern Atlantic Ocean.</title>
        <authorList>
            <person name="Zhang G."/>
        </authorList>
    </citation>
    <scope>NUCLEOTIDE SEQUENCE [LARGE SCALE GENOMIC DNA]</scope>
    <source>
        <strain evidence="5 6">GY074</strain>
    </source>
</reference>
<accession>A0A5R9B9B0</accession>
<dbReference type="EMBL" id="VAVZ01000052">
    <property type="protein sequence ID" value="TLP93032.1"/>
    <property type="molecule type" value="Genomic_DNA"/>
</dbReference>
<dbReference type="RefSeq" id="WP_138254171.1">
    <property type="nucleotide sequence ID" value="NZ_VAVZ01000052.1"/>
</dbReference>
<proteinExistence type="predicted"/>
<keyword evidence="1" id="KW-0805">Transcription regulation</keyword>
<evidence type="ECO:0000256" key="1">
    <source>
        <dbReference type="ARBA" id="ARBA00023015"/>
    </source>
</evidence>
<organism evidence="5 6">
    <name type="scientific">Nesterenkonia salmonea</name>
    <dbReference type="NCBI Taxonomy" id="1804987"/>
    <lineage>
        <taxon>Bacteria</taxon>
        <taxon>Bacillati</taxon>
        <taxon>Actinomycetota</taxon>
        <taxon>Actinomycetes</taxon>
        <taxon>Micrococcales</taxon>
        <taxon>Micrococcaceae</taxon>
        <taxon>Nesterenkonia</taxon>
    </lineage>
</organism>
<dbReference type="Proteomes" id="UP000310458">
    <property type="component" value="Unassembled WGS sequence"/>
</dbReference>
<dbReference type="InterPro" id="IPR000524">
    <property type="entry name" value="Tscrpt_reg_HTH_GntR"/>
</dbReference>
<dbReference type="PANTHER" id="PTHR43537">
    <property type="entry name" value="TRANSCRIPTIONAL REGULATOR, GNTR FAMILY"/>
    <property type="match status" value="1"/>
</dbReference>
<comment type="caution">
    <text evidence="5">The sequence shown here is derived from an EMBL/GenBank/DDBJ whole genome shotgun (WGS) entry which is preliminary data.</text>
</comment>
<dbReference type="PANTHER" id="PTHR43537:SF5">
    <property type="entry name" value="UXU OPERON TRANSCRIPTIONAL REGULATOR"/>
    <property type="match status" value="1"/>
</dbReference>
<evidence type="ECO:0000256" key="3">
    <source>
        <dbReference type="ARBA" id="ARBA00023163"/>
    </source>
</evidence>
<dbReference type="PRINTS" id="PR00035">
    <property type="entry name" value="HTHGNTR"/>
</dbReference>
<dbReference type="SMART" id="SM00895">
    <property type="entry name" value="FCD"/>
    <property type="match status" value="1"/>
</dbReference>
<dbReference type="GO" id="GO:0003677">
    <property type="term" value="F:DNA binding"/>
    <property type="evidence" value="ECO:0007669"/>
    <property type="project" value="UniProtKB-KW"/>
</dbReference>
<dbReference type="PROSITE" id="PS50949">
    <property type="entry name" value="HTH_GNTR"/>
    <property type="match status" value="1"/>
</dbReference>
<dbReference type="InterPro" id="IPR008920">
    <property type="entry name" value="TF_FadR/GntR_C"/>
</dbReference>
<dbReference type="Pfam" id="PF00392">
    <property type="entry name" value="GntR"/>
    <property type="match status" value="1"/>
</dbReference>
<dbReference type="SMART" id="SM00345">
    <property type="entry name" value="HTH_GNTR"/>
    <property type="match status" value="1"/>
</dbReference>
<keyword evidence="6" id="KW-1185">Reference proteome</keyword>
<evidence type="ECO:0000256" key="2">
    <source>
        <dbReference type="ARBA" id="ARBA00023125"/>
    </source>
</evidence>
<dbReference type="AlphaFoldDB" id="A0A5R9B9B0"/>
<gene>
    <name evidence="5" type="ORF">FEF26_14065</name>
</gene>
<dbReference type="Gene3D" id="1.20.120.530">
    <property type="entry name" value="GntR ligand-binding domain-like"/>
    <property type="match status" value="1"/>
</dbReference>
<dbReference type="Pfam" id="PF07729">
    <property type="entry name" value="FCD"/>
    <property type="match status" value="1"/>
</dbReference>
<dbReference type="SUPFAM" id="SSF46785">
    <property type="entry name" value="Winged helix' DNA-binding domain"/>
    <property type="match status" value="1"/>
</dbReference>
<keyword evidence="2" id="KW-0238">DNA-binding</keyword>
<protein>
    <submittedName>
        <fullName evidence="5">FadR family transcriptional regulator</fullName>
    </submittedName>
</protein>
<feature type="domain" description="HTH gntR-type" evidence="4">
    <location>
        <begin position="8"/>
        <end position="78"/>
    </location>
</feature>
<name>A0A5R9B9B0_9MICC</name>
<evidence type="ECO:0000313" key="6">
    <source>
        <dbReference type="Proteomes" id="UP000310458"/>
    </source>
</evidence>
<dbReference type="GO" id="GO:0003700">
    <property type="term" value="F:DNA-binding transcription factor activity"/>
    <property type="evidence" value="ECO:0007669"/>
    <property type="project" value="InterPro"/>
</dbReference>
<evidence type="ECO:0000313" key="5">
    <source>
        <dbReference type="EMBL" id="TLP93032.1"/>
    </source>
</evidence>
<dbReference type="InterPro" id="IPR036388">
    <property type="entry name" value="WH-like_DNA-bd_sf"/>
</dbReference>